<accession>A0A2U9NTD9</accession>
<evidence type="ECO:0008006" key="4">
    <source>
        <dbReference type="Google" id="ProtNLM"/>
    </source>
</evidence>
<dbReference type="GeneID" id="36960024"/>
<name>A0A2U9NTD9_9STRA</name>
<dbReference type="AlphaFoldDB" id="A0A2U9NTD9"/>
<keyword evidence="3" id="KW-0934">Plastid</keyword>
<dbReference type="PROSITE" id="PS50935">
    <property type="entry name" value="SSB"/>
    <property type="match status" value="1"/>
</dbReference>
<evidence type="ECO:0000313" key="3">
    <source>
        <dbReference type="EMBL" id="AWT40146.1"/>
    </source>
</evidence>
<dbReference type="Gene3D" id="2.40.50.140">
    <property type="entry name" value="Nucleic acid-binding proteins"/>
    <property type="match status" value="1"/>
</dbReference>
<geneLocation type="chloroplast" evidence="3"/>
<sequence>MSMNYASFIVKIVGQPKQTFPDNQTALTTILVKFSQNRNNEKSLGSIFQISIWGNLAYDVAQYYQINDYIVIEGYISIRENLFNKSFLTSTKQIEISVFKIYPFLLKSM</sequence>
<gene>
    <name evidence="3" type="primary">ycf41</name>
</gene>
<reference evidence="3" key="1">
    <citation type="journal article" date="2018" name="Adv. Bot. Res.">
        <title>Evolution of the Plastid Genomes in Diatoms.</title>
        <authorList>
            <person name="Yu M."/>
            <person name="Ashworth M.P."/>
            <person name="Hajrah N.H."/>
            <person name="Khiyami M.A."/>
            <person name="Sabir M.J."/>
            <person name="Alhebshi A.M."/>
            <person name="Al-Malki A.L."/>
            <person name="Sabir J.S.M."/>
            <person name="Theriot E.C."/>
            <person name="Jansen R.K."/>
        </authorList>
    </citation>
    <scope>NUCLEOTIDE SEQUENCE</scope>
</reference>
<dbReference type="EMBL" id="MG755806">
    <property type="protein sequence ID" value="AWT40146.1"/>
    <property type="molecule type" value="Genomic_DNA"/>
</dbReference>
<protein>
    <recommendedName>
        <fullName evidence="4">Single-stranded DNA-binding protein</fullName>
    </recommendedName>
</protein>
<keyword evidence="3" id="KW-0150">Chloroplast</keyword>
<proteinExistence type="predicted"/>
<organism evidence="3">
    <name type="scientific">Biddulphiella tridens</name>
    <dbReference type="NCBI Taxonomy" id="1003022"/>
    <lineage>
        <taxon>Eukaryota</taxon>
        <taxon>Sar</taxon>
        <taxon>Stramenopiles</taxon>
        <taxon>Ochrophyta</taxon>
        <taxon>Bacillariophyta</taxon>
        <taxon>Mediophyceae</taxon>
        <taxon>Biddulphiophycidae</taxon>
        <taxon>Biddulphiales</taxon>
        <taxon>Biddulphiaceae</taxon>
        <taxon>Biddulphiella</taxon>
    </lineage>
</organism>
<dbReference type="GO" id="GO:0003697">
    <property type="term" value="F:single-stranded DNA binding"/>
    <property type="evidence" value="ECO:0007669"/>
    <property type="project" value="InterPro"/>
</dbReference>
<dbReference type="RefSeq" id="YP_009497433.1">
    <property type="nucleotide sequence ID" value="NC_038007.1"/>
</dbReference>
<dbReference type="Pfam" id="PF00436">
    <property type="entry name" value="SSB"/>
    <property type="match status" value="1"/>
</dbReference>
<evidence type="ECO:0000256" key="2">
    <source>
        <dbReference type="PROSITE-ProRule" id="PRU00252"/>
    </source>
</evidence>
<dbReference type="InterPro" id="IPR000424">
    <property type="entry name" value="Primosome_PriB/ssb"/>
</dbReference>
<dbReference type="SUPFAM" id="SSF50249">
    <property type="entry name" value="Nucleic acid-binding proteins"/>
    <property type="match status" value="1"/>
</dbReference>
<keyword evidence="1 2" id="KW-0238">DNA-binding</keyword>
<evidence type="ECO:0000256" key="1">
    <source>
        <dbReference type="ARBA" id="ARBA00023125"/>
    </source>
</evidence>
<dbReference type="InterPro" id="IPR012340">
    <property type="entry name" value="NA-bd_OB-fold"/>
</dbReference>